<organism evidence="1 2">
    <name type="scientific">Mycobacterium phage Marshawn</name>
    <dbReference type="NCBI Taxonomy" id="2652423"/>
    <lineage>
        <taxon>Viruses</taxon>
        <taxon>Duplodnaviria</taxon>
        <taxon>Heunggongvirae</taxon>
        <taxon>Uroviricota</taxon>
        <taxon>Caudoviricetes</taxon>
        <taxon>Weiservirinae</taxon>
        <taxon>Anayavirus</taxon>
        <taxon>Anayavirus marshawn</taxon>
    </lineage>
</organism>
<name>A0A5P8D949_9CAUD</name>
<dbReference type="RefSeq" id="YP_009953586.1">
    <property type="nucleotide sequence ID" value="NC_051623.1"/>
</dbReference>
<accession>A0A5P8D949</accession>
<dbReference type="EMBL" id="MN284895">
    <property type="protein sequence ID" value="QFP94879.1"/>
    <property type="molecule type" value="Genomic_DNA"/>
</dbReference>
<gene>
    <name evidence="1" type="primary">93</name>
    <name evidence="1" type="ORF">SEA_MARSHAWN_93</name>
</gene>
<dbReference type="KEGG" id="vg:60325061"/>
<evidence type="ECO:0000313" key="2">
    <source>
        <dbReference type="Proteomes" id="UP000325974"/>
    </source>
</evidence>
<keyword evidence="2" id="KW-1185">Reference proteome</keyword>
<dbReference type="Proteomes" id="UP000325974">
    <property type="component" value="Segment"/>
</dbReference>
<dbReference type="GeneID" id="60325061"/>
<sequence length="78" mass="8337">MNTDLYASYFATKDRVMAALREIGATSRDSAATEADLVAVGGEALATDAYMVAARGAEVKYRRADGYWLGGVRNNGRS</sequence>
<reference evidence="1 2" key="1">
    <citation type="submission" date="2019-08" db="EMBL/GenBank/DDBJ databases">
        <authorList>
            <person name="Tisher V."/>
            <person name="Wilcox J."/>
            <person name="Boggs D."/>
            <person name="Byrne M."/>
            <person name="Copriviza J."/>
            <person name="deSilva C."/>
            <person name="Devereaux C."/>
            <person name="Hart C."/>
            <person name="Holyfield W."/>
            <person name="Sciammas C."/>
            <person name="Splaine-Duchscherer K."/>
            <person name="Bonilla C."/>
            <person name="Ettinger A.-S.H."/>
            <person name="Ettinger W.F."/>
            <person name="Haydock J."/>
            <person name="Anders K.R."/>
            <person name="Garlena R.A."/>
            <person name="Russell D.A."/>
            <person name="Pope W.H."/>
            <person name="Jacobs-Sera D."/>
            <person name="Hatfull G.F."/>
        </authorList>
    </citation>
    <scope>NUCLEOTIDE SEQUENCE [LARGE SCALE GENOMIC DNA]</scope>
</reference>
<protein>
    <submittedName>
        <fullName evidence="1">Uncharacterized protein</fullName>
    </submittedName>
</protein>
<evidence type="ECO:0000313" key="1">
    <source>
        <dbReference type="EMBL" id="QFP94879.1"/>
    </source>
</evidence>
<proteinExistence type="predicted"/>